<evidence type="ECO:0000256" key="1">
    <source>
        <dbReference type="ARBA" id="ARBA00004123"/>
    </source>
</evidence>
<dbReference type="InterPro" id="IPR036638">
    <property type="entry name" value="HLH_DNA-bd_sf"/>
</dbReference>
<evidence type="ECO:0000256" key="2">
    <source>
        <dbReference type="ARBA" id="ARBA00005510"/>
    </source>
</evidence>
<name>A0A804MHR7_MAIZE</name>
<dbReference type="Pfam" id="PF22754">
    <property type="entry name" value="bHLH-TF_ACT-like_plant"/>
    <property type="match status" value="1"/>
</dbReference>
<keyword evidence="10" id="KW-1185">Reference proteome</keyword>
<dbReference type="SMART" id="SM00353">
    <property type="entry name" value="HLH"/>
    <property type="match status" value="1"/>
</dbReference>
<keyword evidence="3" id="KW-0805">Transcription regulation</keyword>
<dbReference type="PROSITE" id="PS50888">
    <property type="entry name" value="BHLH"/>
    <property type="match status" value="1"/>
</dbReference>
<dbReference type="Gene3D" id="4.10.280.10">
    <property type="entry name" value="Helix-loop-helix DNA-binding domain"/>
    <property type="match status" value="1"/>
</dbReference>
<dbReference type="InterPro" id="IPR054502">
    <property type="entry name" value="bHLH-TF_ACT-like_plant"/>
</dbReference>
<protein>
    <recommendedName>
        <fullName evidence="8">BHLH domain-containing protein</fullName>
    </recommendedName>
</protein>
<accession>A0A804MHR7</accession>
<dbReference type="GO" id="GO:0043565">
    <property type="term" value="F:sequence-specific DNA binding"/>
    <property type="evidence" value="ECO:0000318"/>
    <property type="project" value="GO_Central"/>
</dbReference>
<dbReference type="FunCoup" id="A0A804MHR7">
    <property type="interactions" value="164"/>
</dbReference>
<keyword evidence="4" id="KW-0804">Transcription</keyword>
<reference evidence="10" key="1">
    <citation type="submission" date="2015-12" db="EMBL/GenBank/DDBJ databases">
        <title>Update maize B73 reference genome by single molecule sequencing technologies.</title>
        <authorList>
            <consortium name="Maize Genome Sequencing Project"/>
            <person name="Ware D."/>
        </authorList>
    </citation>
    <scope>NUCLEOTIDE SEQUENCE [LARGE SCALE GENOMIC DNA]</scope>
    <source>
        <strain evidence="10">cv. B73</strain>
    </source>
</reference>
<dbReference type="GeneID" id="100193646"/>
<reference evidence="9" key="3">
    <citation type="submission" date="2021-05" db="UniProtKB">
        <authorList>
            <consortium name="EnsemblPlants"/>
        </authorList>
    </citation>
    <scope>IDENTIFICATION</scope>
    <source>
        <strain evidence="9">cv. B73</strain>
    </source>
</reference>
<reference evidence="9" key="2">
    <citation type="submission" date="2019-07" db="EMBL/GenBank/DDBJ databases">
        <authorList>
            <person name="Seetharam A."/>
            <person name="Woodhouse M."/>
            <person name="Cannon E."/>
        </authorList>
    </citation>
    <scope>NUCLEOTIDE SEQUENCE [LARGE SCALE GENOMIC DNA]</scope>
    <source>
        <strain evidence="9">cv. B73</strain>
    </source>
</reference>
<evidence type="ECO:0000256" key="4">
    <source>
        <dbReference type="ARBA" id="ARBA00023163"/>
    </source>
</evidence>
<dbReference type="Proteomes" id="UP000007305">
    <property type="component" value="Chromosome 2"/>
</dbReference>
<organism evidence="9 10">
    <name type="scientific">Zea mays</name>
    <name type="common">Maize</name>
    <dbReference type="NCBI Taxonomy" id="4577"/>
    <lineage>
        <taxon>Eukaryota</taxon>
        <taxon>Viridiplantae</taxon>
        <taxon>Streptophyta</taxon>
        <taxon>Embryophyta</taxon>
        <taxon>Tracheophyta</taxon>
        <taxon>Spermatophyta</taxon>
        <taxon>Magnoliopsida</taxon>
        <taxon>Liliopsida</taxon>
        <taxon>Poales</taxon>
        <taxon>Poaceae</taxon>
        <taxon>PACMAD clade</taxon>
        <taxon>Panicoideae</taxon>
        <taxon>Andropogonodae</taxon>
        <taxon>Andropogoneae</taxon>
        <taxon>Tripsacinae</taxon>
        <taxon>Zea</taxon>
    </lineage>
</organism>
<dbReference type="GO" id="GO:0005634">
    <property type="term" value="C:nucleus"/>
    <property type="evidence" value="ECO:0000318"/>
    <property type="project" value="GO_Central"/>
</dbReference>
<dbReference type="GO" id="GO:0046983">
    <property type="term" value="F:protein dimerization activity"/>
    <property type="evidence" value="ECO:0007669"/>
    <property type="project" value="InterPro"/>
</dbReference>
<dbReference type="EnsemblPlants" id="Zm00001eb086370_T008">
    <property type="protein sequence ID" value="Zm00001eb086370_P008"/>
    <property type="gene ID" value="Zm00001eb086370"/>
</dbReference>
<sequence>MEADSMVAMGCGGFYWQSPPRFLLEPLDLADIVDSSMYVPTNEADEPVSGLCSSNRPAEDYSSSAEGANSCSAAVVPSPPPPPGVTTTTTRNMDMERTRRRKLNERLYALRSVVPNITKMDKASIVRDAIAHIEHLQEQERRLLAEISVLQSSDDGTAAAAAVKTEDAAATGGAAYDVDSVPWRKKPRAVPLPSVYFTDNPTSSISSSPPVRILEQVQVSQAGERVAVVSLWCSRGRDAVGKICLALEPLRLRVVTATITARGDTVFHTLFVEVIKQPANYSLPHDGNYCGCPCTCACLPEKSASALANRWRHRGDVARDDVRNGAPLWLSSSSFRQKLGAGVDVGLEVSSVLADRRLVKYVKFLRGKRARDILYFVLLTVKD</sequence>
<dbReference type="InParanoid" id="A0A804MHR7"/>
<dbReference type="Gramene" id="Zm00001eb086370_T008">
    <property type="protein sequence ID" value="Zm00001eb086370_P008"/>
    <property type="gene ID" value="Zm00001eb086370"/>
</dbReference>
<evidence type="ECO:0000256" key="3">
    <source>
        <dbReference type="ARBA" id="ARBA00023015"/>
    </source>
</evidence>
<evidence type="ECO:0000259" key="8">
    <source>
        <dbReference type="PROSITE" id="PS50888"/>
    </source>
</evidence>
<feature type="domain" description="BHLH" evidence="8">
    <location>
        <begin position="87"/>
        <end position="136"/>
    </location>
</feature>
<proteinExistence type="inferred from homology"/>
<dbReference type="InterPro" id="IPR011598">
    <property type="entry name" value="bHLH_dom"/>
</dbReference>
<evidence type="ECO:0000313" key="10">
    <source>
        <dbReference type="Proteomes" id="UP000007305"/>
    </source>
</evidence>
<dbReference type="SUPFAM" id="SSF47459">
    <property type="entry name" value="HLH, helix-loop-helix DNA-binding domain"/>
    <property type="match status" value="1"/>
</dbReference>
<dbReference type="PANTHER" id="PTHR31945:SF26">
    <property type="entry name" value="TRANSCRIPTION FACTOR BHLH35"/>
    <property type="match status" value="1"/>
</dbReference>
<feature type="coiled-coil region" evidence="6">
    <location>
        <begin position="126"/>
        <end position="153"/>
    </location>
</feature>
<evidence type="ECO:0000256" key="7">
    <source>
        <dbReference type="SAM" id="MobiDB-lite"/>
    </source>
</evidence>
<feature type="compositionally biased region" description="Polar residues" evidence="7">
    <location>
        <begin position="51"/>
        <end position="72"/>
    </location>
</feature>
<evidence type="ECO:0000256" key="5">
    <source>
        <dbReference type="ARBA" id="ARBA00023242"/>
    </source>
</evidence>
<comment type="similarity">
    <text evidence="2">Belongs to the bHLH protein family.</text>
</comment>
<dbReference type="OrthoDB" id="623055at2759"/>
<dbReference type="InterPro" id="IPR051358">
    <property type="entry name" value="TF_AMS/ICE1/BHLH6-like"/>
</dbReference>
<keyword evidence="6" id="KW-0175">Coiled coil</keyword>
<evidence type="ECO:0000313" key="9">
    <source>
        <dbReference type="EnsemblPlants" id="Zm00001eb086370_P008"/>
    </source>
</evidence>
<gene>
    <name evidence="9" type="primary">LOC100193646</name>
</gene>
<feature type="region of interest" description="Disordered" evidence="7">
    <location>
        <begin position="44"/>
        <end position="90"/>
    </location>
</feature>
<evidence type="ECO:0000256" key="6">
    <source>
        <dbReference type="SAM" id="Coils"/>
    </source>
</evidence>
<dbReference type="PANTHER" id="PTHR31945">
    <property type="entry name" value="TRANSCRIPTION FACTOR SCREAM2-RELATED"/>
    <property type="match status" value="1"/>
</dbReference>
<dbReference type="AlphaFoldDB" id="A0A804MHR7"/>
<dbReference type="Pfam" id="PF00010">
    <property type="entry name" value="HLH"/>
    <property type="match status" value="1"/>
</dbReference>
<comment type="subcellular location">
    <subcellularLocation>
        <location evidence="1">Nucleus</location>
    </subcellularLocation>
</comment>
<dbReference type="GO" id="GO:0006355">
    <property type="term" value="P:regulation of DNA-templated transcription"/>
    <property type="evidence" value="ECO:0000318"/>
    <property type="project" value="GO_Central"/>
</dbReference>
<dbReference type="GO" id="GO:0003700">
    <property type="term" value="F:DNA-binding transcription factor activity"/>
    <property type="evidence" value="ECO:0000318"/>
    <property type="project" value="GO_Central"/>
</dbReference>
<dbReference type="RefSeq" id="XP_020402995.1">
    <property type="nucleotide sequence ID" value="XM_020547406.1"/>
</dbReference>
<keyword evidence="5" id="KW-0539">Nucleus</keyword>